<reference evidence="1 2" key="1">
    <citation type="submission" date="2018-11" db="EMBL/GenBank/DDBJ databases">
        <authorList>
            <person name="Li F."/>
        </authorList>
    </citation>
    <scope>NUCLEOTIDE SEQUENCE [LARGE SCALE GENOMIC DNA]</scope>
    <source>
        <strain evidence="1 2">KIS18-7</strain>
    </source>
</reference>
<dbReference type="Proteomes" id="UP000277094">
    <property type="component" value="Unassembled WGS sequence"/>
</dbReference>
<proteinExistence type="predicted"/>
<protein>
    <recommendedName>
        <fullName evidence="3">XRE family transcriptional regulator</fullName>
    </recommendedName>
</protein>
<gene>
    <name evidence="1" type="ORF">EFL95_15560</name>
</gene>
<dbReference type="OrthoDB" id="5149188at2"/>
<evidence type="ECO:0000313" key="2">
    <source>
        <dbReference type="Proteomes" id="UP000277094"/>
    </source>
</evidence>
<evidence type="ECO:0000313" key="1">
    <source>
        <dbReference type="EMBL" id="RNL77447.1"/>
    </source>
</evidence>
<evidence type="ECO:0008006" key="3">
    <source>
        <dbReference type="Google" id="ProtNLM"/>
    </source>
</evidence>
<sequence length="133" mass="14724">MAQTSNQQRAAHAVAARMARLEWNNTQLVAATGADPGTIGDFLNGKRWPKIGTQGKIERALEWPPGTLRSIASGGAAPDLSIPVGGRREDGDQYDDALRFRRPAGLTDQQWERVTAEAREFIEWQIEKAVRRT</sequence>
<keyword evidence="2" id="KW-1185">Reference proteome</keyword>
<dbReference type="RefSeq" id="WP_123235036.1">
    <property type="nucleotide sequence ID" value="NZ_RJSG01000003.1"/>
</dbReference>
<dbReference type="EMBL" id="RJSG01000003">
    <property type="protein sequence ID" value="RNL77447.1"/>
    <property type="molecule type" value="Genomic_DNA"/>
</dbReference>
<accession>A0A3N0DP75</accession>
<comment type="caution">
    <text evidence="1">The sequence shown here is derived from an EMBL/GenBank/DDBJ whole genome shotgun (WGS) entry which is preliminary data.</text>
</comment>
<dbReference type="AlphaFoldDB" id="A0A3N0DP75"/>
<name>A0A3N0DP75_9ACTN</name>
<dbReference type="InterPro" id="IPR010982">
    <property type="entry name" value="Lambda_DNA-bd_dom_sf"/>
</dbReference>
<organism evidence="1 2">
    <name type="scientific">Nocardioides marmorisolisilvae</name>
    <dbReference type="NCBI Taxonomy" id="1542737"/>
    <lineage>
        <taxon>Bacteria</taxon>
        <taxon>Bacillati</taxon>
        <taxon>Actinomycetota</taxon>
        <taxon>Actinomycetes</taxon>
        <taxon>Propionibacteriales</taxon>
        <taxon>Nocardioidaceae</taxon>
        <taxon>Nocardioides</taxon>
    </lineage>
</organism>
<dbReference type="SUPFAM" id="SSF47413">
    <property type="entry name" value="lambda repressor-like DNA-binding domains"/>
    <property type="match status" value="1"/>
</dbReference>
<dbReference type="GO" id="GO:0003677">
    <property type="term" value="F:DNA binding"/>
    <property type="evidence" value="ECO:0007669"/>
    <property type="project" value="InterPro"/>
</dbReference>